<sequence>MALSKTTVLSHLLAGAFLALAALVVAMPALADTLTPKAAIRVMTQAGYSGIGGVTHDLNFYYAAAVDAKHRRVRVTVDDQSGKIVAVVPLRGSGAALPARQALRPMPPLQQTQIKPVPRIVPLTVPPPALRTPGSYAYPLNSRGQLTPGWCRYRQIAPGC</sequence>
<dbReference type="RefSeq" id="WP_367626654.1">
    <property type="nucleotide sequence ID" value="NZ_JBFNQD010000022.1"/>
</dbReference>
<evidence type="ECO:0000256" key="1">
    <source>
        <dbReference type="SAM" id="SignalP"/>
    </source>
</evidence>
<evidence type="ECO:0000313" key="3">
    <source>
        <dbReference type="Proteomes" id="UP001555786"/>
    </source>
</evidence>
<evidence type="ECO:0000313" key="2">
    <source>
        <dbReference type="EMBL" id="MEW9310123.1"/>
    </source>
</evidence>
<keyword evidence="3" id="KW-1185">Reference proteome</keyword>
<comment type="caution">
    <text evidence="2">The sequence shown here is derived from an EMBL/GenBank/DDBJ whole genome shotgun (WGS) entry which is preliminary data.</text>
</comment>
<proteinExistence type="predicted"/>
<protein>
    <recommendedName>
        <fullName evidence="4">PepSY domain-containing protein</fullName>
    </recommendedName>
</protein>
<feature type="signal peptide" evidence="1">
    <location>
        <begin position="1"/>
        <end position="31"/>
    </location>
</feature>
<dbReference type="EMBL" id="JBFNQD010000022">
    <property type="protein sequence ID" value="MEW9310123.1"/>
    <property type="molecule type" value="Genomic_DNA"/>
</dbReference>
<evidence type="ECO:0008006" key="4">
    <source>
        <dbReference type="Google" id="ProtNLM"/>
    </source>
</evidence>
<name>A0ABV3PXJ0_9HYPH</name>
<dbReference type="Proteomes" id="UP001555786">
    <property type="component" value="Unassembled WGS sequence"/>
</dbReference>
<accession>A0ABV3PXJ0</accession>
<organism evidence="2 3">
    <name type="scientific">Labrys neptuniae</name>
    <dbReference type="NCBI Taxonomy" id="376174"/>
    <lineage>
        <taxon>Bacteria</taxon>
        <taxon>Pseudomonadati</taxon>
        <taxon>Pseudomonadota</taxon>
        <taxon>Alphaproteobacteria</taxon>
        <taxon>Hyphomicrobiales</taxon>
        <taxon>Xanthobacteraceae</taxon>
        <taxon>Labrys</taxon>
    </lineage>
</organism>
<keyword evidence="1" id="KW-0732">Signal</keyword>
<gene>
    <name evidence="2" type="ORF">ABXS05_31585</name>
</gene>
<feature type="chain" id="PRO_5046396966" description="PepSY domain-containing protein" evidence="1">
    <location>
        <begin position="32"/>
        <end position="160"/>
    </location>
</feature>
<reference evidence="2 3" key="1">
    <citation type="submission" date="2024-07" db="EMBL/GenBank/DDBJ databases">
        <title>Description of Labrys sedimenti sp. nov., isolated from a diclofenac-degrading enrichment culture.</title>
        <authorList>
            <person name="Tancsics A."/>
            <person name="Csepanyi A."/>
        </authorList>
    </citation>
    <scope>NUCLEOTIDE SEQUENCE [LARGE SCALE GENOMIC DNA]</scope>
    <source>
        <strain evidence="2 3">LMG 23578</strain>
    </source>
</reference>